<dbReference type="InterPro" id="IPR004214">
    <property type="entry name" value="Conotoxin"/>
</dbReference>
<comment type="subcellular location">
    <subcellularLocation>
        <location evidence="1">Secreted</location>
    </subcellularLocation>
</comment>
<dbReference type="Pfam" id="PF02950">
    <property type="entry name" value="Conotoxin"/>
    <property type="match status" value="1"/>
</dbReference>
<dbReference type="GO" id="GO:0008200">
    <property type="term" value="F:ion channel inhibitor activity"/>
    <property type="evidence" value="ECO:0007669"/>
    <property type="project" value="InterPro"/>
</dbReference>
<reference evidence="4" key="1">
    <citation type="journal article" date="2006" name="PLoS Biol.">
        <title>Macronuclear genome sequence of the ciliate Tetrahymena thermophila, a model eukaryote.</title>
        <authorList>
            <person name="Eisen J.A."/>
            <person name="Coyne R.S."/>
            <person name="Wu M."/>
            <person name="Wu D."/>
            <person name="Thiagarajan M."/>
            <person name="Wortman J.R."/>
            <person name="Badger J.H."/>
            <person name="Ren Q."/>
            <person name="Amedeo P."/>
            <person name="Jones K.M."/>
            <person name="Tallon L.J."/>
            <person name="Delcher A.L."/>
            <person name="Salzberg S.L."/>
            <person name="Silva J.C."/>
            <person name="Haas B.J."/>
            <person name="Majoros W.H."/>
            <person name="Farzad M."/>
            <person name="Carlton J.M."/>
            <person name="Smith R.K. Jr."/>
            <person name="Garg J."/>
            <person name="Pearlman R.E."/>
            <person name="Karrer K.M."/>
            <person name="Sun L."/>
            <person name="Manning G."/>
            <person name="Elde N.C."/>
            <person name="Turkewitz A.P."/>
            <person name="Asai D.J."/>
            <person name="Wilkes D.E."/>
            <person name="Wang Y."/>
            <person name="Cai H."/>
            <person name="Collins K."/>
            <person name="Stewart B.A."/>
            <person name="Lee S.R."/>
            <person name="Wilamowska K."/>
            <person name="Weinberg Z."/>
            <person name="Ruzzo W.L."/>
            <person name="Wloga D."/>
            <person name="Gaertig J."/>
            <person name="Frankel J."/>
            <person name="Tsao C.-C."/>
            <person name="Gorovsky M.A."/>
            <person name="Keeling P.J."/>
            <person name="Waller R.F."/>
            <person name="Patron N.J."/>
            <person name="Cherry J.M."/>
            <person name="Stover N.A."/>
            <person name="Krieger C.J."/>
            <person name="del Toro C."/>
            <person name="Ryder H.F."/>
            <person name="Williamson S.C."/>
            <person name="Barbeau R.A."/>
            <person name="Hamilton E.P."/>
            <person name="Orias E."/>
        </authorList>
    </citation>
    <scope>NUCLEOTIDE SEQUENCE [LARGE SCALE GENOMIC DNA]</scope>
    <source>
        <strain evidence="4">SB210</strain>
    </source>
</reference>
<evidence type="ECO:0000256" key="1">
    <source>
        <dbReference type="ARBA" id="ARBA00004613"/>
    </source>
</evidence>
<evidence type="ECO:0000313" key="3">
    <source>
        <dbReference type="EMBL" id="EWS75875.1"/>
    </source>
</evidence>
<dbReference type="EMBL" id="GG662808">
    <property type="protein sequence ID" value="EWS75875.1"/>
    <property type="molecule type" value="Genomic_DNA"/>
</dbReference>
<keyword evidence="4" id="KW-1185">Reference proteome</keyword>
<dbReference type="GeneID" id="24439575"/>
<organism evidence="3 4">
    <name type="scientific">Tetrahymena thermophila (strain SB210)</name>
    <dbReference type="NCBI Taxonomy" id="312017"/>
    <lineage>
        <taxon>Eukaryota</taxon>
        <taxon>Sar</taxon>
        <taxon>Alveolata</taxon>
        <taxon>Ciliophora</taxon>
        <taxon>Intramacronucleata</taxon>
        <taxon>Oligohymenophorea</taxon>
        <taxon>Hymenostomatida</taxon>
        <taxon>Tetrahymenina</taxon>
        <taxon>Tetrahymenidae</taxon>
        <taxon>Tetrahymena</taxon>
    </lineage>
</organism>
<sequence length="99" mass="10984">MIYIFNFQINQQLQIINKKINQIQLIKIIEMQFKKAILILLVLVILVSMNPSSSVQARSLKANSSAAGKEQLRTDCAAPFASCKKKSCCVGGCTFGRCM</sequence>
<name>W7X903_TETTS</name>
<keyword evidence="3" id="KW-0472">Membrane</keyword>
<protein>
    <submittedName>
        <fullName evidence="3">Transmembrane protein, putative</fullName>
    </submittedName>
</protein>
<dbReference type="AlphaFoldDB" id="W7X903"/>
<dbReference type="Proteomes" id="UP000009168">
    <property type="component" value="Unassembled WGS sequence"/>
</dbReference>
<evidence type="ECO:0000313" key="4">
    <source>
        <dbReference type="Proteomes" id="UP000009168"/>
    </source>
</evidence>
<evidence type="ECO:0000256" key="2">
    <source>
        <dbReference type="ARBA" id="ARBA00022525"/>
    </source>
</evidence>
<gene>
    <name evidence="3" type="ORF">TTHERM_000559821</name>
</gene>
<proteinExistence type="predicted"/>
<dbReference type="InParanoid" id="W7X903"/>
<keyword evidence="2" id="KW-0964">Secreted</keyword>
<dbReference type="RefSeq" id="XP_012651578.1">
    <property type="nucleotide sequence ID" value="XM_012796124.1"/>
</dbReference>
<keyword evidence="3" id="KW-0812">Transmembrane</keyword>
<dbReference type="GO" id="GO:0005576">
    <property type="term" value="C:extracellular region"/>
    <property type="evidence" value="ECO:0007669"/>
    <property type="project" value="UniProtKB-SubCell"/>
</dbReference>
<dbReference type="KEGG" id="tet:TTHERM_000559821"/>
<accession>W7X903</accession>